<dbReference type="Pfam" id="PF03746">
    <property type="entry name" value="LamB_YcsF"/>
    <property type="match status" value="1"/>
</dbReference>
<dbReference type="EMBL" id="JBKBDD010000014">
    <property type="protein sequence ID" value="MFN6547319.1"/>
    <property type="molecule type" value="Genomic_DNA"/>
</dbReference>
<accession>A0ABW9LH44</accession>
<dbReference type="SUPFAM" id="SSF88713">
    <property type="entry name" value="Glycoside hydrolase/deacetylase"/>
    <property type="match status" value="1"/>
</dbReference>
<dbReference type="CDD" id="cd10787">
    <property type="entry name" value="LamB_YcsF_like"/>
    <property type="match status" value="1"/>
</dbReference>
<dbReference type="Proteomes" id="UP001635816">
    <property type="component" value="Unassembled WGS sequence"/>
</dbReference>
<sequence length="258" mass="26687">MTLPRAIDINADAGESFGRWTLGDDAALFEYVTTTNIACGYHAGDPATMRIALATARDAGIAVGAHPGYPDLLGFGRRALPATHEDVVDYILYQVGALNAIAATEGVTLTHVKPHGALMGRISRTTELAVDVAGQLQALQPGLPLMFAPTAALSAAEAHGLPVIRENAADLDFDDDGINIVEPRPAAKDPQLVADRAVQMAHGSVTTASGAVIAMPVESICIHGDRPNAVAVAAAVRARLHAAGFTVAPHHFTPAATS</sequence>
<gene>
    <name evidence="1" type="ORF">ACK4CT_29405</name>
</gene>
<comment type="caution">
    <text evidence="1">The sequence shown here is derived from an EMBL/GenBank/DDBJ whole genome shotgun (WGS) entry which is preliminary data.</text>
</comment>
<dbReference type="EC" id="3.5.2.9" evidence="1"/>
<reference evidence="1 2" key="1">
    <citation type="submission" date="2024-12" db="EMBL/GenBank/DDBJ databases">
        <title>The coexistence of Mycolicibacterium septicum and Mycolicibacterium nivoides in clinical samples.</title>
        <authorList>
            <person name="Wang C."/>
            <person name="Feng Y."/>
            <person name="Zong Z."/>
        </authorList>
    </citation>
    <scope>NUCLEOTIDE SEQUENCE [LARGE SCALE GENOMIC DNA]</scope>
    <source>
        <strain evidence="1 2">120309</strain>
    </source>
</reference>
<keyword evidence="1" id="KW-0378">Hydrolase</keyword>
<keyword evidence="2" id="KW-1185">Reference proteome</keyword>
<dbReference type="RefSeq" id="WP_409545128.1">
    <property type="nucleotide sequence ID" value="NZ_JBKBDD010000014.1"/>
</dbReference>
<organism evidence="1 2">
    <name type="scientific">Mycolicibacterium nivoides</name>
    <dbReference type="NCBI Taxonomy" id="2487344"/>
    <lineage>
        <taxon>Bacteria</taxon>
        <taxon>Bacillati</taxon>
        <taxon>Actinomycetota</taxon>
        <taxon>Actinomycetes</taxon>
        <taxon>Mycobacteriales</taxon>
        <taxon>Mycobacteriaceae</taxon>
        <taxon>Mycolicibacterium</taxon>
    </lineage>
</organism>
<evidence type="ECO:0000313" key="1">
    <source>
        <dbReference type="EMBL" id="MFN6547319.1"/>
    </source>
</evidence>
<dbReference type="GO" id="GO:0017168">
    <property type="term" value="F:5-oxoprolinase (ATP-hydrolyzing) activity"/>
    <property type="evidence" value="ECO:0007669"/>
    <property type="project" value="UniProtKB-EC"/>
</dbReference>
<dbReference type="Gene3D" id="3.20.20.370">
    <property type="entry name" value="Glycoside hydrolase/deacetylase"/>
    <property type="match status" value="1"/>
</dbReference>
<dbReference type="PANTHER" id="PTHR30292:SF0">
    <property type="entry name" value="5-OXOPROLINASE SUBUNIT A"/>
    <property type="match status" value="1"/>
</dbReference>
<protein>
    <submittedName>
        <fullName evidence="1">5-oxoprolinase subunit PxpA</fullName>
        <ecNumber evidence="1">3.5.2.9</ecNumber>
    </submittedName>
</protein>
<dbReference type="NCBIfam" id="NF003814">
    <property type="entry name" value="PRK05406.1-3"/>
    <property type="match status" value="1"/>
</dbReference>
<proteinExistence type="predicted"/>
<dbReference type="PANTHER" id="PTHR30292">
    <property type="entry name" value="UNCHARACTERIZED PROTEIN YBGL-RELATED"/>
    <property type="match status" value="1"/>
</dbReference>
<dbReference type="InterPro" id="IPR011330">
    <property type="entry name" value="Glyco_hydro/deAcase_b/a-brl"/>
</dbReference>
<evidence type="ECO:0000313" key="2">
    <source>
        <dbReference type="Proteomes" id="UP001635816"/>
    </source>
</evidence>
<name>A0ABW9LH44_9MYCO</name>
<dbReference type="InterPro" id="IPR005501">
    <property type="entry name" value="LamB/YcsF/PxpA-like"/>
</dbReference>